<dbReference type="OrthoDB" id="205099at2759"/>
<dbReference type="OMA" id="ITQGYIP"/>
<evidence type="ECO:0000256" key="1">
    <source>
        <dbReference type="ARBA" id="ARBA00004123"/>
    </source>
</evidence>
<dbReference type="GO" id="GO:0006357">
    <property type="term" value="P:regulation of transcription by RNA polymerase II"/>
    <property type="evidence" value="ECO:0007669"/>
    <property type="project" value="InterPro"/>
</dbReference>
<evidence type="ECO:0000256" key="3">
    <source>
        <dbReference type="ARBA" id="ARBA00019619"/>
    </source>
</evidence>
<feature type="region of interest" description="Disordered" evidence="10">
    <location>
        <begin position="963"/>
        <end position="1008"/>
    </location>
</feature>
<reference evidence="12 13" key="1">
    <citation type="journal article" date="2016" name="Fungal Biol.">
        <title>The genome of Xylona heveae provides a window into fungal endophytism.</title>
        <authorList>
            <person name="Gazis R."/>
            <person name="Kuo A."/>
            <person name="Riley R."/>
            <person name="LaButti K."/>
            <person name="Lipzen A."/>
            <person name="Lin J."/>
            <person name="Amirebrahimi M."/>
            <person name="Hesse C.N."/>
            <person name="Spatafora J.W."/>
            <person name="Henrissat B."/>
            <person name="Hainaut M."/>
            <person name="Grigoriev I.V."/>
            <person name="Hibbett D.S."/>
        </authorList>
    </citation>
    <scope>NUCLEOTIDE SEQUENCE [LARGE SCALE GENOMIC DNA]</scope>
    <source>
        <strain evidence="12 13">TC161</strain>
    </source>
</reference>
<comment type="similarity">
    <text evidence="2 9">Belongs to the Mediator complex subunit 14 family.</text>
</comment>
<dbReference type="PANTHER" id="PTHR12809:SF2">
    <property type="entry name" value="MEDIATOR OF RNA POLYMERASE II TRANSCRIPTION SUBUNIT 14"/>
    <property type="match status" value="1"/>
</dbReference>
<evidence type="ECO:0000256" key="10">
    <source>
        <dbReference type="SAM" id="MobiDB-lite"/>
    </source>
</evidence>
<feature type="region of interest" description="Disordered" evidence="10">
    <location>
        <begin position="637"/>
        <end position="657"/>
    </location>
</feature>
<dbReference type="GO" id="GO:0016592">
    <property type="term" value="C:mediator complex"/>
    <property type="evidence" value="ECO:0007669"/>
    <property type="project" value="UniProtKB-UniRule"/>
</dbReference>
<dbReference type="EMBL" id="KV407459">
    <property type="protein sequence ID" value="KZF22367.1"/>
    <property type="molecule type" value="Genomic_DNA"/>
</dbReference>
<evidence type="ECO:0000313" key="12">
    <source>
        <dbReference type="EMBL" id="KZF22367.1"/>
    </source>
</evidence>
<dbReference type="Proteomes" id="UP000076632">
    <property type="component" value="Unassembled WGS sequence"/>
</dbReference>
<comment type="function">
    <text evidence="9">Component of the Mediator complex, a coactivator involved in the regulated transcription of nearly all RNA polymerase II-dependent genes. Mediator functions as a bridge to convey information from gene-specific regulatory proteins to the basal RNA polymerase II transcription machinery. Mediator is recruited to promoters by direct interactions with regulatory proteins and serves as a scaffold for the assembly of a functional preinitiation complex with RNA polymerase II and the general transcription factors.</text>
</comment>
<keyword evidence="5 9" id="KW-0010">Activator</keyword>
<dbReference type="PANTHER" id="PTHR12809">
    <property type="entry name" value="MEDIATOR COMPLEX SUBUNIT"/>
    <property type="match status" value="1"/>
</dbReference>
<name>A0A165GMC9_XYLHT</name>
<dbReference type="Pfam" id="PF08638">
    <property type="entry name" value="Med14"/>
    <property type="match status" value="1"/>
</dbReference>
<feature type="domain" description="Mediator complex subunit MED14 N-terminal" evidence="11">
    <location>
        <begin position="39"/>
        <end position="249"/>
    </location>
</feature>
<organism evidence="12 13">
    <name type="scientific">Xylona heveae (strain CBS 132557 / TC161)</name>
    <dbReference type="NCBI Taxonomy" id="1328760"/>
    <lineage>
        <taxon>Eukaryota</taxon>
        <taxon>Fungi</taxon>
        <taxon>Dikarya</taxon>
        <taxon>Ascomycota</taxon>
        <taxon>Pezizomycotina</taxon>
        <taxon>Xylonomycetes</taxon>
        <taxon>Xylonales</taxon>
        <taxon>Xylonaceae</taxon>
        <taxon>Xylona</taxon>
    </lineage>
</organism>
<keyword evidence="13" id="KW-1185">Reference proteome</keyword>
<comment type="subunit">
    <text evidence="9">Component of the Mediator complex.</text>
</comment>
<feature type="region of interest" description="Disordered" evidence="10">
    <location>
        <begin position="1"/>
        <end position="22"/>
    </location>
</feature>
<dbReference type="GO" id="GO:0003712">
    <property type="term" value="F:transcription coregulator activity"/>
    <property type="evidence" value="ECO:0007669"/>
    <property type="project" value="UniProtKB-UniRule"/>
</dbReference>
<dbReference type="GeneID" id="28896270"/>
<accession>A0A165GMC9</accession>
<evidence type="ECO:0000256" key="6">
    <source>
        <dbReference type="ARBA" id="ARBA00023163"/>
    </source>
</evidence>
<keyword evidence="4 9" id="KW-0805">Transcription regulation</keyword>
<feature type="compositionally biased region" description="Low complexity" evidence="10">
    <location>
        <begin position="644"/>
        <end position="657"/>
    </location>
</feature>
<dbReference type="AlphaFoldDB" id="A0A165GMC9"/>
<proteinExistence type="inferred from homology"/>
<evidence type="ECO:0000256" key="5">
    <source>
        <dbReference type="ARBA" id="ARBA00023159"/>
    </source>
</evidence>
<dbReference type="GO" id="GO:0070847">
    <property type="term" value="C:core mediator complex"/>
    <property type="evidence" value="ECO:0007669"/>
    <property type="project" value="TreeGrafter"/>
</dbReference>
<dbReference type="InParanoid" id="A0A165GMC9"/>
<evidence type="ECO:0000313" key="13">
    <source>
        <dbReference type="Proteomes" id="UP000076632"/>
    </source>
</evidence>
<gene>
    <name evidence="12" type="ORF">L228DRAFT_239342</name>
</gene>
<comment type="subcellular location">
    <subcellularLocation>
        <location evidence="1 9">Nucleus</location>
    </subcellularLocation>
</comment>
<evidence type="ECO:0000256" key="7">
    <source>
        <dbReference type="ARBA" id="ARBA00023242"/>
    </source>
</evidence>
<sequence length="1008" mass="112359">MADGLKGAPNGAIPNGDVPETTGLQEAPAEIEHITMGYQPLSRLVSRLAQETFNNLGEVVNAMSELTVSKPAGQMSSAYGNHVNGNANVSAANVEKKMLLMRFAQARRDQFIKTLVLSQWSRQAGDVSKAIDLKVWLDRQRALYEEAGAWMGELKRNLEPAKMPNPDLRTALEVLSTGKASWMPDLGYLPPDPLTPEEMLKTLRKINTLLSIRLNLEETLPPHFKTFTVADGRATFTVPSEFEVDVSIAEEDSSSQFYFIDFRFLFKPSPTELPDGRIRAQLEGKANDVLKNEGLAGLYLFLHEFVLTHKIGVLRRQALEMSRGNWTESVRLEIVRRTLVLQYWTNRPGGKSWIEIGIKSGRLKEGKLLPGEESTSYLDIRWMRENREVKEIPITFDSANLSMEAILNKAIALHTTYILSSMHSRLSTLALFAQKSLALSLSTSDTEPMSCSLQVQLTATETATILVEPTTGRFALNPPSLLFGRAEYELNRIVNPAADAFMPIANLRCLAVEQEVETRARCVGWKILKTMNLKQEEMKRIFPRDTLRISFFRRDGWLENFILAVSISMAGEIWWIAEIYQNDSGYSVNNAIRIPIRSETPNVPPTSYSFLCRLEGVAASMISHYVNTRDLARRGVAHSLRPPSNSSSSTSSSENSSLAGQIPTLFVQLSSLLCSPESSLRPTVQTTWAKDVLRISYSGTSIEDGKLYSTIEARLKEPLPGVDIINDRLDEDVVFHPKTGAFAFQLKTPVGTSIIDPIITRLKRIGRLTRFVDVVRRIKLKCETISLSRIVFVYNTTPLLLKADIGLGTDGTMSLNLDKGNPHLLIKDFLLAFLNNDNGLEHVTLLLRLTAPLVLALDKISRNVNAIVLPRSIDHYHVRYSNPPCTISIRLRQRRDENKWFISDASDQNTLESRKPEFKEALKDLFMSDGPDWKGLRTGIATGMMAVGDVLDQLDNLVRRFQQNSPPTASDAAGINQTATAGKDKPGPNAKGSNPQPNNKKDNVVVLD</sequence>
<evidence type="ECO:0000256" key="4">
    <source>
        <dbReference type="ARBA" id="ARBA00023015"/>
    </source>
</evidence>
<evidence type="ECO:0000256" key="8">
    <source>
        <dbReference type="ARBA" id="ARBA00032007"/>
    </source>
</evidence>
<keyword evidence="6 9" id="KW-0804">Transcription</keyword>
<dbReference type="Pfam" id="PF26204">
    <property type="entry name" value="Med14_fung"/>
    <property type="match status" value="1"/>
</dbReference>
<protein>
    <recommendedName>
        <fullName evidence="3 9">Mediator of RNA polymerase II transcription subunit 14</fullName>
    </recommendedName>
    <alternativeName>
        <fullName evidence="8 9">Mediator complex subunit 14</fullName>
    </alternativeName>
</protein>
<evidence type="ECO:0000259" key="11">
    <source>
        <dbReference type="Pfam" id="PF08638"/>
    </source>
</evidence>
<evidence type="ECO:0000256" key="2">
    <source>
        <dbReference type="ARBA" id="ARBA00007813"/>
    </source>
</evidence>
<dbReference type="InterPro" id="IPR055122">
    <property type="entry name" value="Med14_N"/>
</dbReference>
<feature type="compositionally biased region" description="Basic and acidic residues" evidence="10">
    <location>
        <begin position="999"/>
        <end position="1008"/>
    </location>
</feature>
<keyword evidence="7 9" id="KW-0539">Nucleus</keyword>
<dbReference type="RefSeq" id="XP_018187922.1">
    <property type="nucleotide sequence ID" value="XM_018331133.1"/>
</dbReference>
<dbReference type="STRING" id="1328760.A0A165GMC9"/>
<dbReference type="InterPro" id="IPR013947">
    <property type="entry name" value="Mediator_Med14"/>
</dbReference>
<evidence type="ECO:0000256" key="9">
    <source>
        <dbReference type="RuleBase" id="RU365082"/>
    </source>
</evidence>